<dbReference type="AlphaFoldDB" id="A0A8I0LG31"/>
<keyword evidence="3" id="KW-0812">Transmembrane</keyword>
<dbReference type="Pfam" id="PF04977">
    <property type="entry name" value="DivIC"/>
    <property type="match status" value="1"/>
</dbReference>
<sequence length="185" mass="20401">MAKQKKPHRGIVPVSSRDRAPETVSAARAPFRLGAVGVVALAVVVLLILIAVAIPLRNYFQQRAEIARTEESILAKQQQIEDLTGELERYRSEAYIREQARLRLGVIEEGETAFRILDPALENDATVTSDGTEQEPRGTWYETLWESVTEPELLEPDELPPPPADPVIPDNGTGEPAVPEGETVQ</sequence>
<dbReference type="RefSeq" id="WP_191733920.1">
    <property type="nucleotide sequence ID" value="NZ_JACSPR010000007.1"/>
</dbReference>
<evidence type="ECO:0000313" key="4">
    <source>
        <dbReference type="EMBL" id="MBD8030664.1"/>
    </source>
</evidence>
<feature type="transmembrane region" description="Helical" evidence="3">
    <location>
        <begin position="33"/>
        <end position="54"/>
    </location>
</feature>
<dbReference type="EMBL" id="JACSPR010000007">
    <property type="protein sequence ID" value="MBD8030664.1"/>
    <property type="molecule type" value="Genomic_DNA"/>
</dbReference>
<evidence type="ECO:0000256" key="2">
    <source>
        <dbReference type="SAM" id="MobiDB-lite"/>
    </source>
</evidence>
<evidence type="ECO:0000256" key="1">
    <source>
        <dbReference type="SAM" id="Coils"/>
    </source>
</evidence>
<accession>A0A8I0LG31</accession>
<proteinExistence type="predicted"/>
<comment type="caution">
    <text evidence="4">The sequence shown here is derived from an EMBL/GenBank/DDBJ whole genome shotgun (WGS) entry which is preliminary data.</text>
</comment>
<keyword evidence="1" id="KW-0175">Coiled coil</keyword>
<evidence type="ECO:0000256" key="3">
    <source>
        <dbReference type="SAM" id="Phobius"/>
    </source>
</evidence>
<reference evidence="4 5" key="1">
    <citation type="submission" date="2020-08" db="EMBL/GenBank/DDBJ databases">
        <title>A Genomic Blueprint of the Chicken Gut Microbiome.</title>
        <authorList>
            <person name="Gilroy R."/>
            <person name="Ravi A."/>
            <person name="Getino M."/>
            <person name="Pursley I."/>
            <person name="Horton D.L."/>
            <person name="Alikhan N.-F."/>
            <person name="Baker D."/>
            <person name="Gharbi K."/>
            <person name="Hall N."/>
            <person name="Watson M."/>
            <person name="Adriaenssens E.M."/>
            <person name="Foster-Nyarko E."/>
            <person name="Jarju S."/>
            <person name="Secka A."/>
            <person name="Antonio M."/>
            <person name="Oren A."/>
            <person name="Chaudhuri R."/>
            <person name="La Ragione R.M."/>
            <person name="Hildebrand F."/>
            <person name="Pallen M.J."/>
        </authorList>
    </citation>
    <scope>NUCLEOTIDE SEQUENCE [LARGE SCALE GENOMIC DNA]</scope>
    <source>
        <strain evidence="4 5">Sa1YVA5</strain>
    </source>
</reference>
<evidence type="ECO:0000313" key="5">
    <source>
        <dbReference type="Proteomes" id="UP000650224"/>
    </source>
</evidence>
<keyword evidence="3" id="KW-0472">Membrane</keyword>
<gene>
    <name evidence="4" type="ORF">H9627_10105</name>
</gene>
<name>A0A8I0LG31_9CORY</name>
<dbReference type="Proteomes" id="UP000650224">
    <property type="component" value="Unassembled WGS sequence"/>
</dbReference>
<organism evidence="4 5">
    <name type="scientific">Corynebacterium gallinarum</name>
    <dbReference type="NCBI Taxonomy" id="2762214"/>
    <lineage>
        <taxon>Bacteria</taxon>
        <taxon>Bacillati</taxon>
        <taxon>Actinomycetota</taxon>
        <taxon>Actinomycetes</taxon>
        <taxon>Mycobacteriales</taxon>
        <taxon>Corynebacteriaceae</taxon>
        <taxon>Corynebacterium</taxon>
    </lineage>
</organism>
<feature type="region of interest" description="Disordered" evidence="2">
    <location>
        <begin position="146"/>
        <end position="185"/>
    </location>
</feature>
<feature type="coiled-coil region" evidence="1">
    <location>
        <begin position="66"/>
        <end position="93"/>
    </location>
</feature>
<keyword evidence="5" id="KW-1185">Reference proteome</keyword>
<protein>
    <submittedName>
        <fullName evidence="4">Septum formation initiator family protein</fullName>
    </submittedName>
</protein>
<keyword evidence="3" id="KW-1133">Transmembrane helix</keyword>
<dbReference type="InterPro" id="IPR007060">
    <property type="entry name" value="FtsL/DivIC"/>
</dbReference>